<dbReference type="InterPro" id="IPR001242">
    <property type="entry name" value="Condensation_dom"/>
</dbReference>
<dbReference type="PANTHER" id="PTHR45527">
    <property type="entry name" value="NONRIBOSOMAL PEPTIDE SYNTHETASE"/>
    <property type="match status" value="1"/>
</dbReference>
<gene>
    <name evidence="5" type="ORF">V7S43_011699</name>
</gene>
<protein>
    <recommendedName>
        <fullName evidence="4">Carrier domain-containing protein</fullName>
    </recommendedName>
</protein>
<dbReference type="Gene3D" id="3.30.559.30">
    <property type="entry name" value="Nonribosomal peptide synthetase, condensation domain"/>
    <property type="match status" value="1"/>
</dbReference>
<accession>A0ABD3FBG6</accession>
<dbReference type="SUPFAM" id="SSF53474">
    <property type="entry name" value="alpha/beta-Hydrolases"/>
    <property type="match status" value="1"/>
</dbReference>
<reference evidence="5 6" key="1">
    <citation type="submission" date="2024-09" db="EMBL/GenBank/DDBJ databases">
        <title>Genome sequencing and assembly of Phytophthora oleae, isolate VK10A, causative agent of rot of olive drupes.</title>
        <authorList>
            <person name="Conti Taguali S."/>
            <person name="Riolo M."/>
            <person name="La Spada F."/>
            <person name="Cacciola S.O."/>
            <person name="Dionisio G."/>
        </authorList>
    </citation>
    <scope>NUCLEOTIDE SEQUENCE [LARGE SCALE GENOMIC DNA]</scope>
    <source>
        <strain evidence="5 6">VK10A</strain>
    </source>
</reference>
<dbReference type="EMBL" id="JBIMZQ010000028">
    <property type="protein sequence ID" value="KAL3663290.1"/>
    <property type="molecule type" value="Genomic_DNA"/>
</dbReference>
<dbReference type="GO" id="GO:0044550">
    <property type="term" value="P:secondary metabolite biosynthetic process"/>
    <property type="evidence" value="ECO:0007669"/>
    <property type="project" value="UniProtKB-ARBA"/>
</dbReference>
<evidence type="ECO:0000259" key="4">
    <source>
        <dbReference type="PROSITE" id="PS50075"/>
    </source>
</evidence>
<evidence type="ECO:0000313" key="5">
    <source>
        <dbReference type="EMBL" id="KAL3663290.1"/>
    </source>
</evidence>
<dbReference type="InterPro" id="IPR045851">
    <property type="entry name" value="AMP-bd_C_sf"/>
</dbReference>
<keyword evidence="2" id="KW-0597">Phosphoprotein</keyword>
<dbReference type="Gene3D" id="1.10.1200.10">
    <property type="entry name" value="ACP-like"/>
    <property type="match status" value="1"/>
</dbReference>
<dbReference type="GO" id="GO:0016874">
    <property type="term" value="F:ligase activity"/>
    <property type="evidence" value="ECO:0007669"/>
    <property type="project" value="UniProtKB-KW"/>
</dbReference>
<organism evidence="5 6">
    <name type="scientific">Phytophthora oleae</name>
    <dbReference type="NCBI Taxonomy" id="2107226"/>
    <lineage>
        <taxon>Eukaryota</taxon>
        <taxon>Sar</taxon>
        <taxon>Stramenopiles</taxon>
        <taxon>Oomycota</taxon>
        <taxon>Peronosporomycetes</taxon>
        <taxon>Peronosporales</taxon>
        <taxon>Peronosporaceae</taxon>
        <taxon>Phytophthora</taxon>
    </lineage>
</organism>
<dbReference type="InterPro" id="IPR010071">
    <property type="entry name" value="AA_adenyl_dom"/>
</dbReference>
<dbReference type="SMART" id="SM00823">
    <property type="entry name" value="PKS_PP"/>
    <property type="match status" value="1"/>
</dbReference>
<dbReference type="Proteomes" id="UP001632037">
    <property type="component" value="Unassembled WGS sequence"/>
</dbReference>
<dbReference type="SUPFAM" id="SSF47336">
    <property type="entry name" value="ACP-like"/>
    <property type="match status" value="1"/>
</dbReference>
<dbReference type="SUPFAM" id="SSF56801">
    <property type="entry name" value="Acetyl-CoA synthetase-like"/>
    <property type="match status" value="1"/>
</dbReference>
<dbReference type="InterPro" id="IPR000873">
    <property type="entry name" value="AMP-dep_synth/lig_dom"/>
</dbReference>
<keyword evidence="1" id="KW-0596">Phosphopantetheine</keyword>
<name>A0ABD3FBG6_9STRA</name>
<dbReference type="InterPro" id="IPR006162">
    <property type="entry name" value="Ppantetheine_attach_site"/>
</dbReference>
<dbReference type="InterPro" id="IPR023213">
    <property type="entry name" value="CAT-like_dom_sf"/>
</dbReference>
<dbReference type="Gene3D" id="3.40.50.1820">
    <property type="entry name" value="alpha/beta hydrolase"/>
    <property type="match status" value="1"/>
</dbReference>
<dbReference type="Pfam" id="PF00550">
    <property type="entry name" value="PP-binding"/>
    <property type="match status" value="1"/>
</dbReference>
<feature type="domain" description="Carrier" evidence="4">
    <location>
        <begin position="1210"/>
        <end position="1287"/>
    </location>
</feature>
<dbReference type="InterPro" id="IPR042099">
    <property type="entry name" value="ANL_N_sf"/>
</dbReference>
<dbReference type="Gene3D" id="3.30.300.30">
    <property type="match status" value="1"/>
</dbReference>
<dbReference type="Pfam" id="PF00975">
    <property type="entry name" value="Thioesterase"/>
    <property type="match status" value="1"/>
</dbReference>
<dbReference type="InterPro" id="IPR036736">
    <property type="entry name" value="ACP-like_sf"/>
</dbReference>
<dbReference type="PROSITE" id="PS00012">
    <property type="entry name" value="PHOSPHOPANTETHEINE"/>
    <property type="match status" value="1"/>
</dbReference>
<dbReference type="CDD" id="cd05930">
    <property type="entry name" value="A_NRPS"/>
    <property type="match status" value="1"/>
</dbReference>
<dbReference type="CDD" id="cd19531">
    <property type="entry name" value="LCL_NRPS-like"/>
    <property type="match status" value="1"/>
</dbReference>
<dbReference type="PROSITE" id="PS00455">
    <property type="entry name" value="AMP_BINDING"/>
    <property type="match status" value="1"/>
</dbReference>
<keyword evidence="6" id="KW-1185">Reference proteome</keyword>
<dbReference type="PROSITE" id="PS50075">
    <property type="entry name" value="CARRIER"/>
    <property type="match status" value="1"/>
</dbReference>
<dbReference type="Pfam" id="PF00501">
    <property type="entry name" value="AMP-binding"/>
    <property type="match status" value="1"/>
</dbReference>
<sequence length="1536" mass="172261">MHLTDECAMAGNVHCNSSLDNGNEAIDWVALTHALDAGQLDVTVHWLQLLLLSRTGDKSAKSSRVRRLQTLQNAVTQMLSDYEEHSEEEGLTLRPGLAERSQDASCELSYAQLQMFALQKLQPSSTTYNVVRALLFTDLSLDLTALKDTCAALIAKHEALRTCFDVDTNAGGQPRQFVHSTTRFQGELDVFRVVQVKKLASTCRDDLSHDAEMATFVAKTIDEPFDLAFQAPIRVYVFTSSEEKSTSPWIVAIVLHHIVTDAASSQLFWKDFHQLYAHFLHKNEEHITAREFVQQLETDTSNAAHLTYRDFAVWQRSQMHSGVTAPLLQYWVEHLTGGGAPSLLELPFDQPPMNDDHKSTVPEATTAKGDVVVFRSSHALQKAFLELCHAQGASMFMGLLAVFYLLIERLSGQQDFVIGAPSSGRERTELQDVMGYFVNTLPLRLGLKCSGNEDFKSFLTAVREVVLDAYNHSEIPFHKVLEHLRASARNSRDADGEVERRWQHPLFQIMFSWEQSTDESISNKYTELTLPCHSAKFDLMLSMRYRQLNGSSAGRVLEGAMEYPTARFERSTIERFTKYYLELLEQVTNKSTAVVRSPAISMLPEFERRQLISKWGIPKPSTTENLLHECLATQVQKTPNSPALHFEDLQWTYQKLWDSSSRVIEALCMLDIPGNSAELHIGLLMDRGLENVAAIVGILRMKAVFVPLDPEFPRERLRYMAEDSALHVIITQRKHEAIAAYLSASSTRDSGDDDELSPHVLRYEDVDLLASHRNGFAKDHEHLTSDSRLRKQDSRDSGKATAYILYTSGSTGNPKGVVVPHAALITTLWWTVRTYKVTASDVFLLSTSTTLDGSLSQLFSPLLVGGSARITRPKGLHELHYMRSVLLGAPHITFCVFVPSYFALIVDYLSDRGDPFPSSVEHVILAGEAFPIELAKQFYNKHKNSKTCLVNEYGPTEASITSTAFWIPRELAFQTDFGGLQSVPIGKPIDNHPVLVLDTHKRLVPVNVPGELYIGGTGVARGYWHRPELTEKAFIQHEDLKEIASLQKQGRWYKTGDLVKWLPTGDLVFLGRTDAQVKHHGMRIELQEVRNVLLRHESIKAAEVLFIPQFKALGQKRRQTSPILVSFVMPNESINDQSTEEKYPDTLRSYLNEHLPIHMVPQLIQVVSSWPRTPNGKIDLRALASWAGSANGRPNGEIKRKSKGAEITVQLATDILRQVWIQALGLNDDDGEEEKLMSKSFFELGGDSLAAIRAIALAQARGLPLALEQFFRTSSLLEMATSAASIVDIKKWTSETLVPLNWPSKVSTTPTLFLFHDADGTVWKLLELARQLPFEVVGVQASESSSQPKSIEELAGFYWKVIRERQSEGPYALGGYSFGCRVAHEVARLAVNEGQKLLPLVLLDGQPFEVLQVSKAEKEATRRRIEEYAIEAFSDELLRPLGRNYRKFCAMEEAYQPYTAVEATDTSIWLSADLYMSQRWSADTCQYRTFGIDITTVATLRDCTHLTMLRHPTVKKIAQRMVVGLGGRDGSAVGNA</sequence>
<comment type="caution">
    <text evidence="5">The sequence shown here is derived from an EMBL/GenBank/DDBJ whole genome shotgun (WGS) entry which is preliminary data.</text>
</comment>
<dbReference type="Pfam" id="PF00668">
    <property type="entry name" value="Condensation"/>
    <property type="match status" value="1"/>
</dbReference>
<dbReference type="Gene3D" id="3.30.559.10">
    <property type="entry name" value="Chloramphenicol acetyltransferase-like domain"/>
    <property type="match status" value="1"/>
</dbReference>
<evidence type="ECO:0000256" key="1">
    <source>
        <dbReference type="ARBA" id="ARBA00022450"/>
    </source>
</evidence>
<evidence type="ECO:0000256" key="3">
    <source>
        <dbReference type="ARBA" id="ARBA00022598"/>
    </source>
</evidence>
<proteinExistence type="predicted"/>
<dbReference type="InterPro" id="IPR001031">
    <property type="entry name" value="Thioesterase"/>
</dbReference>
<dbReference type="NCBIfam" id="TIGR01733">
    <property type="entry name" value="AA-adenyl-dom"/>
    <property type="match status" value="1"/>
</dbReference>
<dbReference type="InterPro" id="IPR020845">
    <property type="entry name" value="AMP-binding_CS"/>
</dbReference>
<dbReference type="Gene3D" id="3.40.50.12780">
    <property type="entry name" value="N-terminal domain of ligase-like"/>
    <property type="match status" value="1"/>
</dbReference>
<dbReference type="InterPro" id="IPR020806">
    <property type="entry name" value="PKS_PP-bd"/>
</dbReference>
<evidence type="ECO:0000313" key="6">
    <source>
        <dbReference type="Proteomes" id="UP001632037"/>
    </source>
</evidence>
<dbReference type="PANTHER" id="PTHR45527:SF1">
    <property type="entry name" value="FATTY ACID SYNTHASE"/>
    <property type="match status" value="1"/>
</dbReference>
<dbReference type="SUPFAM" id="SSF52777">
    <property type="entry name" value="CoA-dependent acyltransferases"/>
    <property type="match status" value="2"/>
</dbReference>
<dbReference type="InterPro" id="IPR009081">
    <property type="entry name" value="PP-bd_ACP"/>
</dbReference>
<keyword evidence="3" id="KW-0436">Ligase</keyword>
<dbReference type="InterPro" id="IPR029058">
    <property type="entry name" value="AB_hydrolase_fold"/>
</dbReference>
<evidence type="ECO:0000256" key="2">
    <source>
        <dbReference type="ARBA" id="ARBA00022553"/>
    </source>
</evidence>